<keyword evidence="3" id="KW-1185">Reference proteome</keyword>
<organism evidence="2 3">
    <name type="scientific">Poecilia latipinna</name>
    <name type="common">sailfin molly</name>
    <dbReference type="NCBI Taxonomy" id="48699"/>
    <lineage>
        <taxon>Eukaryota</taxon>
        <taxon>Metazoa</taxon>
        <taxon>Chordata</taxon>
        <taxon>Craniata</taxon>
        <taxon>Vertebrata</taxon>
        <taxon>Euteleostomi</taxon>
        <taxon>Actinopterygii</taxon>
        <taxon>Neopterygii</taxon>
        <taxon>Teleostei</taxon>
        <taxon>Neoteleostei</taxon>
        <taxon>Acanthomorphata</taxon>
        <taxon>Ovalentaria</taxon>
        <taxon>Atherinomorphae</taxon>
        <taxon>Cyprinodontiformes</taxon>
        <taxon>Poeciliidae</taxon>
        <taxon>Poeciliinae</taxon>
        <taxon>Poecilia</taxon>
    </lineage>
</organism>
<proteinExistence type="predicted"/>
<keyword evidence="1" id="KW-0732">Signal</keyword>
<evidence type="ECO:0000313" key="2">
    <source>
        <dbReference type="Ensembl" id="ENSPLAP00000005726.1"/>
    </source>
</evidence>
<accession>A0A3B3TZF0</accession>
<feature type="chain" id="PRO_5017345773" evidence="1">
    <location>
        <begin position="32"/>
        <end position="70"/>
    </location>
</feature>
<evidence type="ECO:0000256" key="1">
    <source>
        <dbReference type="SAM" id="SignalP"/>
    </source>
</evidence>
<evidence type="ECO:0000313" key="3">
    <source>
        <dbReference type="Proteomes" id="UP000261500"/>
    </source>
</evidence>
<sequence>GIPPAEYKINQKIHQFLVHLFFLLYFSVRQSQHSICIDSLNQRIDFSERACNYAHSSSPCVTNTPTVMMN</sequence>
<dbReference type="Proteomes" id="UP000261500">
    <property type="component" value="Unplaced"/>
</dbReference>
<reference evidence="2" key="1">
    <citation type="submission" date="2025-08" db="UniProtKB">
        <authorList>
            <consortium name="Ensembl"/>
        </authorList>
    </citation>
    <scope>IDENTIFICATION</scope>
</reference>
<reference evidence="2" key="2">
    <citation type="submission" date="2025-09" db="UniProtKB">
        <authorList>
            <consortium name="Ensembl"/>
        </authorList>
    </citation>
    <scope>IDENTIFICATION</scope>
</reference>
<name>A0A3B3TZF0_9TELE</name>
<dbReference type="AlphaFoldDB" id="A0A3B3TZF0"/>
<protein>
    <submittedName>
        <fullName evidence="2">Uncharacterized protein</fullName>
    </submittedName>
</protein>
<feature type="signal peptide" evidence="1">
    <location>
        <begin position="1"/>
        <end position="31"/>
    </location>
</feature>
<dbReference type="Ensembl" id="ENSPLAT00000007444.1">
    <property type="protein sequence ID" value="ENSPLAP00000005726.1"/>
    <property type="gene ID" value="ENSPLAG00000000161.1"/>
</dbReference>